<dbReference type="EMBL" id="CH902621">
    <property type="protein sequence ID" value="EDV44712.1"/>
    <property type="molecule type" value="Genomic_DNA"/>
</dbReference>
<dbReference type="CTD" id="10884"/>
<dbReference type="InParanoid" id="B3MPV0"/>
<dbReference type="OrthoDB" id="6041973at2759"/>
<keyword evidence="6" id="KW-1185">Reference proteome</keyword>
<dbReference type="InterPro" id="IPR039982">
    <property type="entry name" value="Ribosomal_mL65"/>
</dbReference>
<dbReference type="PANTHER" id="PTHR13014:SF3">
    <property type="entry name" value="LARGE RIBOSOMAL SUBUNIT PROTEIN ML65"/>
    <property type="match status" value="1"/>
</dbReference>
<protein>
    <recommendedName>
        <fullName evidence="7">28S ribosomal protein S30, mitochondrial</fullName>
    </recommendedName>
</protein>
<accession>B3MPV0</accession>
<dbReference type="PhylomeDB" id="B3MPV0"/>
<gene>
    <name evidence="5" type="primary">Dana\GF19982</name>
    <name evidence="5" type="synonym">dana_GLEANR_22387</name>
    <name evidence="5" type="ORF">GF19982</name>
</gene>
<evidence type="ECO:0000256" key="4">
    <source>
        <dbReference type="ARBA" id="ARBA00023274"/>
    </source>
</evidence>
<organism evidence="5 6">
    <name type="scientific">Drosophila ananassae</name>
    <name type="common">Fruit fly</name>
    <dbReference type="NCBI Taxonomy" id="7217"/>
    <lineage>
        <taxon>Eukaryota</taxon>
        <taxon>Metazoa</taxon>
        <taxon>Ecdysozoa</taxon>
        <taxon>Arthropoda</taxon>
        <taxon>Hexapoda</taxon>
        <taxon>Insecta</taxon>
        <taxon>Pterygota</taxon>
        <taxon>Neoptera</taxon>
        <taxon>Endopterygota</taxon>
        <taxon>Diptera</taxon>
        <taxon>Brachycera</taxon>
        <taxon>Muscomorpha</taxon>
        <taxon>Ephydroidea</taxon>
        <taxon>Drosophilidae</taxon>
        <taxon>Drosophila</taxon>
        <taxon>Sophophora</taxon>
    </lineage>
</organism>
<evidence type="ECO:0000256" key="1">
    <source>
        <dbReference type="ARBA" id="ARBA00004173"/>
    </source>
</evidence>
<sequence>MLKLHRIHLSKVGCVRNLSKKCNELGPRPLKEGPFYPALQDVSLKARQQKDSVDWHDDIGQVPTVEEKLLKMNMPRYYGYKVVNFSDSKTPYNDMPVTQHYTRTVMEKLESSKTGPIEKEKAERIFNTARKETIEALEFSYDYCRHLVRMTSKSVDYVAREKHITQIIVEQLNRALLKVMSPEYPHLSEVEIDYNPRHEAFWAVGGVQSTKNVVNSRNGCKWQIKEANNSSDRIIQYSGNPYMCLRHHKQLASWKTPFESNDVGLSQNLPLFKYDVRCLGYNTEHRHVTNIPGHWPCGNEQTFAFLSVHSRAHLQLRPKCYAKNDLQEALDALAIKASYCLLLAHASYHGFNTYNDVTYPLNTQTIITNGQEWSFYEYQLNTLLIHGDNAVGNPKVNFCRGSPPLPLFAEVSPTGKCVGFNDETLKQLLNFYGNVPKIQRTPKELQPFISSRLSEYTNSDQCDFIDKKFKHLTSNRQRHLEIPEIFLWEKLYKIDNKTRPMEAKRRFFERNINPWRRRLDEYDEEYVPKALRLRNERKNKAFKEKFYP</sequence>
<evidence type="ECO:0000313" key="5">
    <source>
        <dbReference type="EMBL" id="EDV44712.1"/>
    </source>
</evidence>
<dbReference type="Pfam" id="PF07147">
    <property type="entry name" value="PDCD9"/>
    <property type="match status" value="1"/>
</dbReference>
<dbReference type="GeneID" id="6502715"/>
<dbReference type="SMR" id="B3MPV0"/>
<comment type="subcellular location">
    <subcellularLocation>
        <location evidence="1">Mitochondrion</location>
    </subcellularLocation>
</comment>
<proteinExistence type="predicted"/>
<evidence type="ECO:0000256" key="2">
    <source>
        <dbReference type="ARBA" id="ARBA00022980"/>
    </source>
</evidence>
<dbReference type="PANTHER" id="PTHR13014">
    <property type="entry name" value="MITOCHONDRIAL 28S RIBOSOMAL PROTEIN S30/P52 PRO-APOTOTIC PROTEIN"/>
    <property type="match status" value="1"/>
</dbReference>
<dbReference type="GO" id="GO:0006412">
    <property type="term" value="P:translation"/>
    <property type="evidence" value="ECO:0007669"/>
    <property type="project" value="InterPro"/>
</dbReference>
<dbReference type="InterPro" id="IPR010793">
    <property type="entry name" value="Ribosomal_mL37/mL65"/>
</dbReference>
<dbReference type="KEGG" id="dan:6502715"/>
<dbReference type="OMA" id="VNMPRYY"/>
<dbReference type="HOGENOM" id="CLU_035549_0_0_1"/>
<dbReference type="GO" id="GO:0005762">
    <property type="term" value="C:mitochondrial large ribosomal subunit"/>
    <property type="evidence" value="ECO:0007669"/>
    <property type="project" value="TreeGrafter"/>
</dbReference>
<dbReference type="AlphaFoldDB" id="B3MPV0"/>
<keyword evidence="2" id="KW-0689">Ribosomal protein</keyword>
<evidence type="ECO:0000313" key="6">
    <source>
        <dbReference type="Proteomes" id="UP000007801"/>
    </source>
</evidence>
<dbReference type="STRING" id="7217.B3MPV0"/>
<dbReference type="eggNOG" id="KOG4461">
    <property type="taxonomic scope" value="Eukaryota"/>
</dbReference>
<name>B3MPV0_DROAN</name>
<dbReference type="GO" id="GO:0003735">
    <property type="term" value="F:structural constituent of ribosome"/>
    <property type="evidence" value="ECO:0007669"/>
    <property type="project" value="InterPro"/>
</dbReference>
<keyword evidence="3" id="KW-0496">Mitochondrion</keyword>
<keyword evidence="4" id="KW-0687">Ribonucleoprotein</keyword>
<reference evidence="5 6" key="1">
    <citation type="journal article" date="2007" name="Nature">
        <title>Evolution of genes and genomes on the Drosophila phylogeny.</title>
        <authorList>
            <consortium name="Drosophila 12 Genomes Consortium"/>
            <person name="Clark A.G."/>
            <person name="Eisen M.B."/>
            <person name="Smith D.R."/>
            <person name="Bergman C.M."/>
            <person name="Oliver B."/>
            <person name="Markow T.A."/>
            <person name="Kaufman T.C."/>
            <person name="Kellis M."/>
            <person name="Gelbart W."/>
            <person name="Iyer V.N."/>
            <person name="Pollard D.A."/>
            <person name="Sackton T.B."/>
            <person name="Larracuente A.M."/>
            <person name="Singh N.D."/>
            <person name="Abad J.P."/>
            <person name="Abt D.N."/>
            <person name="Adryan B."/>
            <person name="Aguade M."/>
            <person name="Akashi H."/>
            <person name="Anderson W.W."/>
            <person name="Aquadro C.F."/>
            <person name="Ardell D.H."/>
            <person name="Arguello R."/>
            <person name="Artieri C.G."/>
            <person name="Barbash D.A."/>
            <person name="Barker D."/>
            <person name="Barsanti P."/>
            <person name="Batterham P."/>
            <person name="Batzoglou S."/>
            <person name="Begun D."/>
            <person name="Bhutkar A."/>
            <person name="Blanco E."/>
            <person name="Bosak S.A."/>
            <person name="Bradley R.K."/>
            <person name="Brand A.D."/>
            <person name="Brent M.R."/>
            <person name="Brooks A.N."/>
            <person name="Brown R.H."/>
            <person name="Butlin R.K."/>
            <person name="Caggese C."/>
            <person name="Calvi B.R."/>
            <person name="Bernardo de Carvalho A."/>
            <person name="Caspi A."/>
            <person name="Castrezana S."/>
            <person name="Celniker S.E."/>
            <person name="Chang J.L."/>
            <person name="Chapple C."/>
            <person name="Chatterji S."/>
            <person name="Chinwalla A."/>
            <person name="Civetta A."/>
            <person name="Clifton S.W."/>
            <person name="Comeron J.M."/>
            <person name="Costello J.C."/>
            <person name="Coyne J.A."/>
            <person name="Daub J."/>
            <person name="David R.G."/>
            <person name="Delcher A.L."/>
            <person name="Delehaunty K."/>
            <person name="Do C.B."/>
            <person name="Ebling H."/>
            <person name="Edwards K."/>
            <person name="Eickbush T."/>
            <person name="Evans J.D."/>
            <person name="Filipski A."/>
            <person name="Findeiss S."/>
            <person name="Freyhult E."/>
            <person name="Fulton L."/>
            <person name="Fulton R."/>
            <person name="Garcia A.C."/>
            <person name="Gardiner A."/>
            <person name="Garfield D.A."/>
            <person name="Garvin B.E."/>
            <person name="Gibson G."/>
            <person name="Gilbert D."/>
            <person name="Gnerre S."/>
            <person name="Godfrey J."/>
            <person name="Good R."/>
            <person name="Gotea V."/>
            <person name="Gravely B."/>
            <person name="Greenberg A.J."/>
            <person name="Griffiths-Jones S."/>
            <person name="Gross S."/>
            <person name="Guigo R."/>
            <person name="Gustafson E.A."/>
            <person name="Haerty W."/>
            <person name="Hahn M.W."/>
            <person name="Halligan D.L."/>
            <person name="Halpern A.L."/>
            <person name="Halter G.M."/>
            <person name="Han M.V."/>
            <person name="Heger A."/>
            <person name="Hillier L."/>
            <person name="Hinrichs A.S."/>
            <person name="Holmes I."/>
            <person name="Hoskins R.A."/>
            <person name="Hubisz M.J."/>
            <person name="Hultmark D."/>
            <person name="Huntley M.A."/>
            <person name="Jaffe D.B."/>
            <person name="Jagadeeshan S."/>
            <person name="Jeck W.R."/>
            <person name="Johnson J."/>
            <person name="Jones C.D."/>
            <person name="Jordan W.C."/>
            <person name="Karpen G.H."/>
            <person name="Kataoka E."/>
            <person name="Keightley P.D."/>
            <person name="Kheradpour P."/>
            <person name="Kirkness E.F."/>
            <person name="Koerich L.B."/>
            <person name="Kristiansen K."/>
            <person name="Kudrna D."/>
            <person name="Kulathinal R.J."/>
            <person name="Kumar S."/>
            <person name="Kwok R."/>
            <person name="Lander E."/>
            <person name="Langley C.H."/>
            <person name="Lapoint R."/>
            <person name="Lazzaro B.P."/>
            <person name="Lee S.J."/>
            <person name="Levesque L."/>
            <person name="Li R."/>
            <person name="Lin C.F."/>
            <person name="Lin M.F."/>
            <person name="Lindblad-Toh K."/>
            <person name="Llopart A."/>
            <person name="Long M."/>
            <person name="Low L."/>
            <person name="Lozovsky E."/>
            <person name="Lu J."/>
            <person name="Luo M."/>
            <person name="Machado C.A."/>
            <person name="Makalowski W."/>
            <person name="Marzo M."/>
            <person name="Matsuda M."/>
            <person name="Matzkin L."/>
            <person name="McAllister B."/>
            <person name="McBride C.S."/>
            <person name="McKernan B."/>
            <person name="McKernan K."/>
            <person name="Mendez-Lago M."/>
            <person name="Minx P."/>
            <person name="Mollenhauer M.U."/>
            <person name="Montooth K."/>
            <person name="Mount S.M."/>
            <person name="Mu X."/>
            <person name="Myers E."/>
            <person name="Negre B."/>
            <person name="Newfeld S."/>
            <person name="Nielsen R."/>
            <person name="Noor M.A."/>
            <person name="O'Grady P."/>
            <person name="Pachter L."/>
            <person name="Papaceit M."/>
            <person name="Parisi M.J."/>
            <person name="Parisi M."/>
            <person name="Parts L."/>
            <person name="Pedersen J.S."/>
            <person name="Pesole G."/>
            <person name="Phillippy A.M."/>
            <person name="Ponting C.P."/>
            <person name="Pop M."/>
            <person name="Porcelli D."/>
            <person name="Powell J.R."/>
            <person name="Prohaska S."/>
            <person name="Pruitt K."/>
            <person name="Puig M."/>
            <person name="Quesneville H."/>
            <person name="Ram K.R."/>
            <person name="Rand D."/>
            <person name="Rasmussen M.D."/>
            <person name="Reed L.K."/>
            <person name="Reenan R."/>
            <person name="Reily A."/>
            <person name="Remington K.A."/>
            <person name="Rieger T.T."/>
            <person name="Ritchie M.G."/>
            <person name="Robin C."/>
            <person name="Rogers Y.H."/>
            <person name="Rohde C."/>
            <person name="Rozas J."/>
            <person name="Rubenfield M.J."/>
            <person name="Ruiz A."/>
            <person name="Russo S."/>
            <person name="Salzberg S.L."/>
            <person name="Sanchez-Gracia A."/>
            <person name="Saranga D.J."/>
            <person name="Sato H."/>
            <person name="Schaeffer S.W."/>
            <person name="Schatz M.C."/>
            <person name="Schlenke T."/>
            <person name="Schwartz R."/>
            <person name="Segarra C."/>
            <person name="Singh R.S."/>
            <person name="Sirot L."/>
            <person name="Sirota M."/>
            <person name="Sisneros N.B."/>
            <person name="Smith C.D."/>
            <person name="Smith T.F."/>
            <person name="Spieth J."/>
            <person name="Stage D.E."/>
            <person name="Stark A."/>
            <person name="Stephan W."/>
            <person name="Strausberg R.L."/>
            <person name="Strempel S."/>
            <person name="Sturgill D."/>
            <person name="Sutton G."/>
            <person name="Sutton G.G."/>
            <person name="Tao W."/>
            <person name="Teichmann S."/>
            <person name="Tobari Y.N."/>
            <person name="Tomimura Y."/>
            <person name="Tsolas J.M."/>
            <person name="Valente V.L."/>
            <person name="Venter E."/>
            <person name="Venter J.C."/>
            <person name="Vicario S."/>
            <person name="Vieira F.G."/>
            <person name="Vilella A.J."/>
            <person name="Villasante A."/>
            <person name="Walenz B."/>
            <person name="Wang J."/>
            <person name="Wasserman M."/>
            <person name="Watts T."/>
            <person name="Wilson D."/>
            <person name="Wilson R.K."/>
            <person name="Wing R.A."/>
            <person name="Wolfner M.F."/>
            <person name="Wong A."/>
            <person name="Wong G.K."/>
            <person name="Wu C.I."/>
            <person name="Wu G."/>
            <person name="Yamamoto D."/>
            <person name="Yang H.P."/>
            <person name="Yang S.P."/>
            <person name="Yorke J.A."/>
            <person name="Yoshida K."/>
            <person name="Zdobnov E."/>
            <person name="Zhang P."/>
            <person name="Zhang Y."/>
            <person name="Zimin A.V."/>
            <person name="Baldwin J."/>
            <person name="Abdouelleil A."/>
            <person name="Abdulkadir J."/>
            <person name="Abebe A."/>
            <person name="Abera B."/>
            <person name="Abreu J."/>
            <person name="Acer S.C."/>
            <person name="Aftuck L."/>
            <person name="Alexander A."/>
            <person name="An P."/>
            <person name="Anderson E."/>
            <person name="Anderson S."/>
            <person name="Arachi H."/>
            <person name="Azer M."/>
            <person name="Bachantsang P."/>
            <person name="Barry A."/>
            <person name="Bayul T."/>
            <person name="Berlin A."/>
            <person name="Bessette D."/>
            <person name="Bloom T."/>
            <person name="Blye J."/>
            <person name="Boguslavskiy L."/>
            <person name="Bonnet C."/>
            <person name="Boukhgalter B."/>
            <person name="Bourzgui I."/>
            <person name="Brown A."/>
            <person name="Cahill P."/>
            <person name="Channer S."/>
            <person name="Cheshatsang Y."/>
            <person name="Chuda L."/>
            <person name="Citroen M."/>
            <person name="Collymore A."/>
            <person name="Cooke P."/>
            <person name="Costello M."/>
            <person name="D'Aco K."/>
            <person name="Daza R."/>
            <person name="De Haan G."/>
            <person name="DeGray S."/>
            <person name="DeMaso C."/>
            <person name="Dhargay N."/>
            <person name="Dooley K."/>
            <person name="Dooley E."/>
            <person name="Doricent M."/>
            <person name="Dorje P."/>
            <person name="Dorjee K."/>
            <person name="Dupes A."/>
            <person name="Elong R."/>
            <person name="Falk J."/>
            <person name="Farina A."/>
            <person name="Faro S."/>
            <person name="Ferguson D."/>
            <person name="Fisher S."/>
            <person name="Foley C.D."/>
            <person name="Franke A."/>
            <person name="Friedrich D."/>
            <person name="Gadbois L."/>
            <person name="Gearin G."/>
            <person name="Gearin C.R."/>
            <person name="Giannoukos G."/>
            <person name="Goode T."/>
            <person name="Graham J."/>
            <person name="Grandbois E."/>
            <person name="Grewal S."/>
            <person name="Gyaltsen K."/>
            <person name="Hafez N."/>
            <person name="Hagos B."/>
            <person name="Hall J."/>
            <person name="Henson C."/>
            <person name="Hollinger A."/>
            <person name="Honan T."/>
            <person name="Huard M.D."/>
            <person name="Hughes L."/>
            <person name="Hurhula B."/>
            <person name="Husby M.E."/>
            <person name="Kamat A."/>
            <person name="Kanga B."/>
            <person name="Kashin S."/>
            <person name="Khazanovich D."/>
            <person name="Kisner P."/>
            <person name="Lance K."/>
            <person name="Lara M."/>
            <person name="Lee W."/>
            <person name="Lennon N."/>
            <person name="Letendre F."/>
            <person name="LeVine R."/>
            <person name="Lipovsky A."/>
            <person name="Liu X."/>
            <person name="Liu J."/>
            <person name="Liu S."/>
            <person name="Lokyitsang T."/>
            <person name="Lokyitsang Y."/>
            <person name="Lubonja R."/>
            <person name="Lui A."/>
            <person name="MacDonald P."/>
            <person name="Magnisalis V."/>
            <person name="Maru K."/>
            <person name="Matthews C."/>
            <person name="McCusker W."/>
            <person name="McDonough S."/>
            <person name="Mehta T."/>
            <person name="Meldrim J."/>
            <person name="Meneus L."/>
            <person name="Mihai O."/>
            <person name="Mihalev A."/>
            <person name="Mihova T."/>
            <person name="Mittelman R."/>
            <person name="Mlenga V."/>
            <person name="Montmayeur A."/>
            <person name="Mulrain L."/>
            <person name="Navidi A."/>
            <person name="Naylor J."/>
            <person name="Negash T."/>
            <person name="Nguyen T."/>
            <person name="Nguyen N."/>
            <person name="Nicol R."/>
            <person name="Norbu C."/>
            <person name="Norbu N."/>
            <person name="Novod N."/>
            <person name="O'Neill B."/>
            <person name="Osman S."/>
            <person name="Markiewicz E."/>
            <person name="Oyono O.L."/>
            <person name="Patti C."/>
            <person name="Phunkhang P."/>
            <person name="Pierre F."/>
            <person name="Priest M."/>
            <person name="Raghuraman S."/>
            <person name="Rege F."/>
            <person name="Reyes R."/>
            <person name="Rise C."/>
            <person name="Rogov P."/>
            <person name="Ross K."/>
            <person name="Ryan E."/>
            <person name="Settipalli S."/>
            <person name="Shea T."/>
            <person name="Sherpa N."/>
            <person name="Shi L."/>
            <person name="Shih D."/>
            <person name="Sparrow T."/>
            <person name="Spaulding J."/>
            <person name="Stalker J."/>
            <person name="Stange-Thomann N."/>
            <person name="Stavropoulos S."/>
            <person name="Stone C."/>
            <person name="Strader C."/>
            <person name="Tesfaye S."/>
            <person name="Thomson T."/>
            <person name="Thoulutsang Y."/>
            <person name="Thoulutsang D."/>
            <person name="Topham K."/>
            <person name="Topping I."/>
            <person name="Tsamla T."/>
            <person name="Vassiliev H."/>
            <person name="Vo A."/>
            <person name="Wangchuk T."/>
            <person name="Wangdi T."/>
            <person name="Weiand M."/>
            <person name="Wilkinson J."/>
            <person name="Wilson A."/>
            <person name="Yadav S."/>
            <person name="Young G."/>
            <person name="Yu Q."/>
            <person name="Zembek L."/>
            <person name="Zhong D."/>
            <person name="Zimmer A."/>
            <person name="Zwirko Z."/>
            <person name="Jaffe D.B."/>
            <person name="Alvarez P."/>
            <person name="Brockman W."/>
            <person name="Butler J."/>
            <person name="Chin C."/>
            <person name="Gnerre S."/>
            <person name="Grabherr M."/>
            <person name="Kleber M."/>
            <person name="Mauceli E."/>
            <person name="MacCallum I."/>
        </authorList>
    </citation>
    <scope>NUCLEOTIDE SEQUENCE [LARGE SCALE GENOMIC DNA]</scope>
    <source>
        <strain evidence="6">Tucson 14024-0371.13</strain>
    </source>
</reference>
<dbReference type="FunCoup" id="B3MPV0">
    <property type="interactions" value="493"/>
</dbReference>
<evidence type="ECO:0008006" key="7">
    <source>
        <dbReference type="Google" id="ProtNLM"/>
    </source>
</evidence>
<dbReference type="Proteomes" id="UP000007801">
    <property type="component" value="Unassembled WGS sequence"/>
</dbReference>
<evidence type="ECO:0000256" key="3">
    <source>
        <dbReference type="ARBA" id="ARBA00023128"/>
    </source>
</evidence>